<feature type="region of interest" description="Disordered" evidence="2">
    <location>
        <begin position="88"/>
        <end position="126"/>
    </location>
</feature>
<feature type="compositionally biased region" description="Polar residues" evidence="2">
    <location>
        <begin position="88"/>
        <end position="98"/>
    </location>
</feature>
<dbReference type="RefSeq" id="WP_377939397.1">
    <property type="nucleotide sequence ID" value="NZ_JBHTHQ010000025.1"/>
</dbReference>
<comment type="caution">
    <text evidence="3">The sequence shown here is derived from an EMBL/GenBank/DDBJ whole genome shotgun (WGS) entry which is preliminary data.</text>
</comment>
<sequence>MATLSLEERLAQYQAQVKELENQLNDLKKNKRTLTSIEQRIVKAAIEYEKAYRQLKEQPDITVTTLENNGITNLASLLKRVGTQAANTVNELEKNTPTPLQPMAESPHGESEPSDNQTVGEPSNNL</sequence>
<evidence type="ECO:0000313" key="3">
    <source>
        <dbReference type="EMBL" id="MFD0705635.1"/>
    </source>
</evidence>
<organism evidence="3 4">
    <name type="scientific">Alloscardovia venturai</name>
    <dbReference type="NCBI Taxonomy" id="1769421"/>
    <lineage>
        <taxon>Bacteria</taxon>
        <taxon>Bacillati</taxon>
        <taxon>Actinomycetota</taxon>
        <taxon>Actinomycetes</taxon>
        <taxon>Bifidobacteriales</taxon>
        <taxon>Bifidobacteriaceae</taxon>
        <taxon>Alloscardovia</taxon>
    </lineage>
</organism>
<protein>
    <submittedName>
        <fullName evidence="3">Uncharacterized protein</fullName>
    </submittedName>
</protein>
<feature type="coiled-coil region" evidence="1">
    <location>
        <begin position="3"/>
        <end position="40"/>
    </location>
</feature>
<keyword evidence="4" id="KW-1185">Reference proteome</keyword>
<name>A0ABW2Y6A3_9BIFI</name>
<evidence type="ECO:0000256" key="1">
    <source>
        <dbReference type="SAM" id="Coils"/>
    </source>
</evidence>
<keyword evidence="1" id="KW-0175">Coiled coil</keyword>
<gene>
    <name evidence="3" type="ORF">ACFQY8_07755</name>
</gene>
<evidence type="ECO:0000256" key="2">
    <source>
        <dbReference type="SAM" id="MobiDB-lite"/>
    </source>
</evidence>
<accession>A0ABW2Y6A3</accession>
<dbReference type="EMBL" id="JBHTHQ010000025">
    <property type="protein sequence ID" value="MFD0705635.1"/>
    <property type="molecule type" value="Genomic_DNA"/>
</dbReference>
<feature type="compositionally biased region" description="Polar residues" evidence="2">
    <location>
        <begin position="114"/>
        <end position="126"/>
    </location>
</feature>
<proteinExistence type="predicted"/>
<evidence type="ECO:0000313" key="4">
    <source>
        <dbReference type="Proteomes" id="UP001597036"/>
    </source>
</evidence>
<reference evidence="4" key="1">
    <citation type="journal article" date="2019" name="Int. J. Syst. Evol. Microbiol.">
        <title>The Global Catalogue of Microorganisms (GCM) 10K type strain sequencing project: providing services to taxonomists for standard genome sequencing and annotation.</title>
        <authorList>
            <consortium name="The Broad Institute Genomics Platform"/>
            <consortium name="The Broad Institute Genome Sequencing Center for Infectious Disease"/>
            <person name="Wu L."/>
            <person name="Ma J."/>
        </authorList>
    </citation>
    <scope>NUCLEOTIDE SEQUENCE [LARGE SCALE GENOMIC DNA]</scope>
    <source>
        <strain evidence="4">CCM 8604</strain>
    </source>
</reference>
<dbReference type="Proteomes" id="UP001597036">
    <property type="component" value="Unassembled WGS sequence"/>
</dbReference>